<evidence type="ECO:0000256" key="1">
    <source>
        <dbReference type="ARBA" id="ARBA00004974"/>
    </source>
</evidence>
<dbReference type="InterPro" id="IPR029035">
    <property type="entry name" value="DHS-like_NAD/FAD-binding_dom"/>
</dbReference>
<name>A0A2T2PCY6_CORCC</name>
<evidence type="ECO:0000256" key="11">
    <source>
        <dbReference type="RuleBase" id="RU003591"/>
    </source>
</evidence>
<dbReference type="InterPro" id="IPR012001">
    <property type="entry name" value="Thiamin_PyroP_enz_TPP-bd_dom"/>
</dbReference>
<dbReference type="UniPathway" id="UPA00049">
    <property type="reaction ID" value="UER00059"/>
</dbReference>
<keyword evidence="9 11" id="KW-0786">Thiamine pyrophosphate</keyword>
<evidence type="ECO:0000256" key="7">
    <source>
        <dbReference type="ARBA" id="ARBA00022723"/>
    </source>
</evidence>
<dbReference type="EMBL" id="KZ678128">
    <property type="protein sequence ID" value="PSN75533.1"/>
    <property type="molecule type" value="Genomic_DNA"/>
</dbReference>
<keyword evidence="10 11" id="KW-0100">Branched-chain amino acid biosynthesis</keyword>
<organism evidence="15 16">
    <name type="scientific">Corynespora cassiicola Philippines</name>
    <dbReference type="NCBI Taxonomy" id="1448308"/>
    <lineage>
        <taxon>Eukaryota</taxon>
        <taxon>Fungi</taxon>
        <taxon>Dikarya</taxon>
        <taxon>Ascomycota</taxon>
        <taxon>Pezizomycotina</taxon>
        <taxon>Dothideomycetes</taxon>
        <taxon>Pleosporomycetidae</taxon>
        <taxon>Pleosporales</taxon>
        <taxon>Corynesporascaceae</taxon>
        <taxon>Corynespora</taxon>
    </lineage>
</organism>
<dbReference type="PROSITE" id="PS00187">
    <property type="entry name" value="TPP_ENZYMES"/>
    <property type="match status" value="1"/>
</dbReference>
<protein>
    <recommendedName>
        <fullName evidence="4 11">Acetolactate synthase</fullName>
        <ecNumber evidence="4 11">2.2.1.6</ecNumber>
    </recommendedName>
</protein>
<evidence type="ECO:0000313" key="15">
    <source>
        <dbReference type="EMBL" id="PSN75533.1"/>
    </source>
</evidence>
<dbReference type="GO" id="GO:0000287">
    <property type="term" value="F:magnesium ion binding"/>
    <property type="evidence" value="ECO:0007669"/>
    <property type="project" value="UniProtKB-UniRule"/>
</dbReference>
<dbReference type="Pfam" id="PF00205">
    <property type="entry name" value="TPP_enzyme_M"/>
    <property type="match status" value="1"/>
</dbReference>
<dbReference type="InterPro" id="IPR012846">
    <property type="entry name" value="Acetolactate_synth_lsu"/>
</dbReference>
<dbReference type="Gene3D" id="3.40.50.1220">
    <property type="entry name" value="TPP-binding domain"/>
    <property type="match status" value="1"/>
</dbReference>
<comment type="catalytic activity">
    <reaction evidence="11">
        <text>2 pyruvate + H(+) = (2S)-2-acetolactate + CO2</text>
        <dbReference type="Rhea" id="RHEA:25249"/>
        <dbReference type="ChEBI" id="CHEBI:15361"/>
        <dbReference type="ChEBI" id="CHEBI:15378"/>
        <dbReference type="ChEBI" id="CHEBI:16526"/>
        <dbReference type="ChEBI" id="CHEBI:58476"/>
        <dbReference type="EC" id="2.2.1.6"/>
    </reaction>
</comment>
<dbReference type="InterPro" id="IPR011766">
    <property type="entry name" value="TPP_enzyme_TPP-bd"/>
</dbReference>
<dbReference type="GO" id="GO:0005948">
    <property type="term" value="C:acetolactate synthase complex"/>
    <property type="evidence" value="ECO:0007669"/>
    <property type="project" value="TreeGrafter"/>
</dbReference>
<dbReference type="EC" id="2.2.1.6" evidence="4 11"/>
<dbReference type="Pfam" id="PF02775">
    <property type="entry name" value="TPP_enzyme_C"/>
    <property type="match status" value="1"/>
</dbReference>
<evidence type="ECO:0000256" key="6">
    <source>
        <dbReference type="ARBA" id="ARBA00022679"/>
    </source>
</evidence>
<dbReference type="InterPro" id="IPR029061">
    <property type="entry name" value="THDP-binding"/>
</dbReference>
<evidence type="ECO:0000313" key="16">
    <source>
        <dbReference type="Proteomes" id="UP000240883"/>
    </source>
</evidence>
<keyword evidence="6 11" id="KW-0808">Transferase</keyword>
<keyword evidence="5 11" id="KW-0028">Amino-acid biosynthesis</keyword>
<comment type="cofactor">
    <cofactor evidence="11">
        <name>thiamine diphosphate</name>
        <dbReference type="ChEBI" id="CHEBI:58937"/>
    </cofactor>
    <text evidence="11">Binds 1 thiamine pyrophosphate per subunit.</text>
</comment>
<dbReference type="GO" id="GO:0030976">
    <property type="term" value="F:thiamine pyrophosphate binding"/>
    <property type="evidence" value="ECO:0007669"/>
    <property type="project" value="UniProtKB-UniRule"/>
</dbReference>
<accession>A0A2T2PCY6</accession>
<feature type="domain" description="Thiamine pyrophosphate enzyme TPP-binding" evidence="13">
    <location>
        <begin position="377"/>
        <end position="524"/>
    </location>
</feature>
<evidence type="ECO:0000256" key="3">
    <source>
        <dbReference type="ARBA" id="ARBA00007812"/>
    </source>
</evidence>
<evidence type="ECO:0000259" key="14">
    <source>
        <dbReference type="Pfam" id="PF02776"/>
    </source>
</evidence>
<evidence type="ECO:0000256" key="10">
    <source>
        <dbReference type="ARBA" id="ARBA00023304"/>
    </source>
</evidence>
<dbReference type="GO" id="GO:0009097">
    <property type="term" value="P:isoleucine biosynthetic process"/>
    <property type="evidence" value="ECO:0007669"/>
    <property type="project" value="UniProtKB-UniPathway"/>
</dbReference>
<dbReference type="OrthoDB" id="16262at2759"/>
<feature type="domain" description="Thiamine pyrophosphate enzyme N-terminal TPP-binding" evidence="14">
    <location>
        <begin position="1"/>
        <end position="87"/>
    </location>
</feature>
<dbReference type="InterPro" id="IPR000399">
    <property type="entry name" value="TPP-bd_CS"/>
</dbReference>
<evidence type="ECO:0000259" key="13">
    <source>
        <dbReference type="Pfam" id="PF02775"/>
    </source>
</evidence>
<dbReference type="Proteomes" id="UP000240883">
    <property type="component" value="Unassembled WGS sequence"/>
</dbReference>
<keyword evidence="7 11" id="KW-0479">Metal-binding</keyword>
<evidence type="ECO:0000259" key="12">
    <source>
        <dbReference type="Pfam" id="PF00205"/>
    </source>
</evidence>
<proteinExistence type="inferred from homology"/>
<dbReference type="InterPro" id="IPR039368">
    <property type="entry name" value="AHAS_TPP"/>
</dbReference>
<comment type="pathway">
    <text evidence="1 11">Amino-acid biosynthesis; L-isoleucine biosynthesis; L-isoleucine from 2-oxobutanoate: step 1/4.</text>
</comment>
<dbReference type="Gene3D" id="3.40.50.970">
    <property type="match status" value="2"/>
</dbReference>
<dbReference type="GO" id="GO:0003984">
    <property type="term" value="F:acetolactate synthase activity"/>
    <property type="evidence" value="ECO:0007669"/>
    <property type="project" value="UniProtKB-EC"/>
</dbReference>
<sequence length="547" mass="58796">MFDAIFNSPHINFILPRHEQGAGHMAQGYSRATGKPGVVLVTSGPGCTNVITPMQDALMDGTPLVVICGQVATSRIGSDAFQEADIVGIASACSKWAVTVNKVSELSQRIDDAFEIATSGRPGPVLVAVPVDVSAARLTKITPTRKAVLPPLALKAAEKRNEGQLKLSIPRVAELINNAKKPIILAGQGTQASTSALKALRSLALNAQIPVTTSLMGLGAFDENDPLSLHMVGLHGSGFANKAIQEADVVVALGARFDDRVTGEVTKFAPTAGRAAKNGSGGIIHFDISPKNVNKVVEATEVVIGDLGNTLPMLLPHINTKVPRDEWLSKVQDWKKRYDWPHKQFASNEARIKPQTVVSLLSKITDPFKDRTIITTGVGQHQMWAAQYFRWRYPRTLITSGGLGTMGFGLPSAIGAKIGHPECEVINIDGDASFCMSLTELATASENGIAVKTIILNNNEQGMVTQIQDLYYKSRYAHTHQKNPDFVKVAASMGVDARKAERPDEVEEKLRWLLDAGGPALLEVMVDAKVPVLPTVPSGKGLHEFMF</sequence>
<evidence type="ECO:0000256" key="9">
    <source>
        <dbReference type="ARBA" id="ARBA00023052"/>
    </source>
</evidence>
<dbReference type="SUPFAM" id="SSF52467">
    <property type="entry name" value="DHS-like NAD/FAD-binding domain"/>
    <property type="match status" value="1"/>
</dbReference>
<dbReference type="GO" id="GO:0009099">
    <property type="term" value="P:L-valine biosynthetic process"/>
    <property type="evidence" value="ECO:0007669"/>
    <property type="project" value="UniProtKB-UniPathway"/>
</dbReference>
<dbReference type="InterPro" id="IPR045229">
    <property type="entry name" value="TPP_enz"/>
</dbReference>
<dbReference type="NCBIfam" id="TIGR00118">
    <property type="entry name" value="acolac_lg"/>
    <property type="match status" value="1"/>
</dbReference>
<dbReference type="STRING" id="1448308.A0A2T2PCY6"/>
<dbReference type="SUPFAM" id="SSF52518">
    <property type="entry name" value="Thiamin diphosphate-binding fold (THDP-binding)"/>
    <property type="match status" value="2"/>
</dbReference>
<dbReference type="AlphaFoldDB" id="A0A2T2PCY6"/>
<gene>
    <name evidence="15" type="ORF">BS50DRAFT_671650</name>
</gene>
<keyword evidence="8 11" id="KW-0460">Magnesium</keyword>
<keyword evidence="16" id="KW-1185">Reference proteome</keyword>
<evidence type="ECO:0000256" key="2">
    <source>
        <dbReference type="ARBA" id="ARBA00005025"/>
    </source>
</evidence>
<dbReference type="CDD" id="cd07035">
    <property type="entry name" value="TPP_PYR_POX_like"/>
    <property type="match status" value="1"/>
</dbReference>
<dbReference type="InterPro" id="IPR012000">
    <property type="entry name" value="Thiamin_PyroP_enz_cen_dom"/>
</dbReference>
<comment type="cofactor">
    <cofactor evidence="11">
        <name>Mg(2+)</name>
        <dbReference type="ChEBI" id="CHEBI:18420"/>
    </cofactor>
    <text evidence="11">Binds 1 Mg(2+) ion per subunit.</text>
</comment>
<dbReference type="PANTHER" id="PTHR18968:SF13">
    <property type="entry name" value="ACETOLACTATE SYNTHASE CATALYTIC SUBUNIT, MITOCHONDRIAL"/>
    <property type="match status" value="1"/>
</dbReference>
<dbReference type="PANTHER" id="PTHR18968">
    <property type="entry name" value="THIAMINE PYROPHOSPHATE ENZYMES"/>
    <property type="match status" value="1"/>
</dbReference>
<dbReference type="Pfam" id="PF02776">
    <property type="entry name" value="TPP_enzyme_N"/>
    <property type="match status" value="1"/>
</dbReference>
<evidence type="ECO:0000256" key="4">
    <source>
        <dbReference type="ARBA" id="ARBA00013145"/>
    </source>
</evidence>
<reference evidence="15 16" key="1">
    <citation type="journal article" date="2018" name="Front. Microbiol.">
        <title>Genome-Wide Analysis of Corynespora cassiicola Leaf Fall Disease Putative Effectors.</title>
        <authorList>
            <person name="Lopez D."/>
            <person name="Ribeiro S."/>
            <person name="Label P."/>
            <person name="Fumanal B."/>
            <person name="Venisse J.S."/>
            <person name="Kohler A."/>
            <person name="de Oliveira R.R."/>
            <person name="Labutti K."/>
            <person name="Lipzen A."/>
            <person name="Lail K."/>
            <person name="Bauer D."/>
            <person name="Ohm R.A."/>
            <person name="Barry K.W."/>
            <person name="Spatafora J."/>
            <person name="Grigoriev I.V."/>
            <person name="Martin F.M."/>
            <person name="Pujade-Renaud V."/>
        </authorList>
    </citation>
    <scope>NUCLEOTIDE SEQUENCE [LARGE SCALE GENOMIC DNA]</scope>
    <source>
        <strain evidence="15 16">Philippines</strain>
    </source>
</reference>
<dbReference type="GO" id="GO:0005739">
    <property type="term" value="C:mitochondrion"/>
    <property type="evidence" value="ECO:0007669"/>
    <property type="project" value="TreeGrafter"/>
</dbReference>
<comment type="similarity">
    <text evidence="3 11">Belongs to the TPP enzyme family.</text>
</comment>
<dbReference type="FunFam" id="3.40.50.1220:FF:000008">
    <property type="entry name" value="Acetolactate synthase"/>
    <property type="match status" value="1"/>
</dbReference>
<dbReference type="CDD" id="cd02015">
    <property type="entry name" value="TPP_AHAS"/>
    <property type="match status" value="1"/>
</dbReference>
<comment type="pathway">
    <text evidence="2 11">Amino-acid biosynthesis; L-valine biosynthesis; L-valine from pyruvate: step 1/4.</text>
</comment>
<evidence type="ECO:0000256" key="5">
    <source>
        <dbReference type="ARBA" id="ARBA00022605"/>
    </source>
</evidence>
<dbReference type="UniPathway" id="UPA00047">
    <property type="reaction ID" value="UER00055"/>
</dbReference>
<evidence type="ECO:0000256" key="8">
    <source>
        <dbReference type="ARBA" id="ARBA00022842"/>
    </source>
</evidence>
<feature type="domain" description="Thiamine pyrophosphate enzyme central" evidence="12">
    <location>
        <begin position="171"/>
        <end position="314"/>
    </location>
</feature>
<dbReference type="GO" id="GO:0050660">
    <property type="term" value="F:flavin adenine dinucleotide binding"/>
    <property type="evidence" value="ECO:0007669"/>
    <property type="project" value="InterPro"/>
</dbReference>
<dbReference type="FunFam" id="3.40.50.970:FF:000007">
    <property type="entry name" value="Acetolactate synthase"/>
    <property type="match status" value="1"/>
</dbReference>